<proteinExistence type="inferred from homology"/>
<evidence type="ECO:0000259" key="3">
    <source>
        <dbReference type="Pfam" id="PF20266"/>
    </source>
</evidence>
<name>A0A9D4HV74_DREPO</name>
<evidence type="ECO:0000313" key="4">
    <source>
        <dbReference type="EMBL" id="KAH3734004.1"/>
    </source>
</evidence>
<reference evidence="4" key="1">
    <citation type="journal article" date="2019" name="bioRxiv">
        <title>The Genome of the Zebra Mussel, Dreissena polymorpha: A Resource for Invasive Species Research.</title>
        <authorList>
            <person name="McCartney M.A."/>
            <person name="Auch B."/>
            <person name="Kono T."/>
            <person name="Mallez S."/>
            <person name="Zhang Y."/>
            <person name="Obille A."/>
            <person name="Becker A."/>
            <person name="Abrahante J.E."/>
            <person name="Garbe J."/>
            <person name="Badalamenti J.P."/>
            <person name="Herman A."/>
            <person name="Mangelson H."/>
            <person name="Liachko I."/>
            <person name="Sullivan S."/>
            <person name="Sone E.D."/>
            <person name="Koren S."/>
            <person name="Silverstein K.A.T."/>
            <person name="Beckman K.B."/>
            <person name="Gohl D.M."/>
        </authorList>
    </citation>
    <scope>NUCLEOTIDE SEQUENCE</scope>
    <source>
        <strain evidence="4">Duluth1</strain>
        <tissue evidence="4">Whole animal</tissue>
    </source>
</reference>
<dbReference type="InterPro" id="IPR046906">
    <property type="entry name" value="Mab-21_HhH/H2TH-like"/>
</dbReference>
<dbReference type="InterPro" id="IPR046903">
    <property type="entry name" value="Mab-21-like_nuc_Trfase"/>
</dbReference>
<evidence type="ECO:0000256" key="1">
    <source>
        <dbReference type="ARBA" id="ARBA00008307"/>
    </source>
</evidence>
<dbReference type="Pfam" id="PF20266">
    <property type="entry name" value="Mab-21_C"/>
    <property type="match status" value="1"/>
</dbReference>
<dbReference type="EMBL" id="JAIWYP010000011">
    <property type="protein sequence ID" value="KAH3734004.1"/>
    <property type="molecule type" value="Genomic_DNA"/>
</dbReference>
<dbReference type="PANTHER" id="PTHR10656">
    <property type="entry name" value="CELL FATE DETERMINING PROTEIN MAB21-RELATED"/>
    <property type="match status" value="1"/>
</dbReference>
<comment type="similarity">
    <text evidence="1">Belongs to the mab-21 family.</text>
</comment>
<evidence type="ECO:0008006" key="6">
    <source>
        <dbReference type="Google" id="ProtNLM"/>
    </source>
</evidence>
<gene>
    <name evidence="4" type="ORF">DPMN_040443</name>
</gene>
<accession>A0A9D4HV74</accession>
<dbReference type="Proteomes" id="UP000828390">
    <property type="component" value="Unassembled WGS sequence"/>
</dbReference>
<sequence>MTRLGYGEEIRRWRVKAISESDRMENARRRVITIITTGSKAEGLTCGFESDWDILYVLNLVVCVETGIKLHTIPDDIDVFRMDTRVYPGSIPDDIGVFRMDTRVYPGYCILLQERQAPRGHKVIHDALCDDGHGGVLLSSALLIDNFEAGLISTMLQNKRAGPSLSLLMEGVLYTDNIITLRCYCPSILNRWATRRRHWPSQVIVQKVVSLGAYLTPVGFAGSEHKHIEWRICFNTGETELVNNLNSTQANVYVMLKMILNDILKPNNKEITSYMLKNIILWQAERNPQAKFHAHSLFYWLHDGLRELRTAIAQKQLAYYMIPDKNLMVARCLEDGMQSKWISDINDMMEEGPRVILRLPKIRKAIVASPEPMVWFSKKRMELEMLYLEYMKSSSGNDVVDQSNAILQEIQKRKNEVLNLKYENSTASVIIVVSITLTKLICSSYYLRYVGEGIGSSY</sequence>
<dbReference type="SMART" id="SM01265">
    <property type="entry name" value="Mab-21"/>
    <property type="match status" value="1"/>
</dbReference>
<dbReference type="AlphaFoldDB" id="A0A9D4HV74"/>
<dbReference type="InterPro" id="IPR024810">
    <property type="entry name" value="MAB21L/cGLR"/>
</dbReference>
<dbReference type="Pfam" id="PF03281">
    <property type="entry name" value="Mab-21"/>
    <property type="match status" value="1"/>
</dbReference>
<protein>
    <recommendedName>
        <fullName evidence="6">Mab-21-like nucleotidyltransferase domain-containing protein</fullName>
    </recommendedName>
</protein>
<keyword evidence="5" id="KW-1185">Reference proteome</keyword>
<comment type="caution">
    <text evidence="4">The sequence shown here is derived from an EMBL/GenBank/DDBJ whole genome shotgun (WGS) entry which is preliminary data.</text>
</comment>
<reference evidence="4" key="2">
    <citation type="submission" date="2020-11" db="EMBL/GenBank/DDBJ databases">
        <authorList>
            <person name="McCartney M.A."/>
            <person name="Auch B."/>
            <person name="Kono T."/>
            <person name="Mallez S."/>
            <person name="Becker A."/>
            <person name="Gohl D.M."/>
            <person name="Silverstein K.A.T."/>
            <person name="Koren S."/>
            <person name="Bechman K.B."/>
            <person name="Herman A."/>
            <person name="Abrahante J.E."/>
            <person name="Garbe J."/>
        </authorList>
    </citation>
    <scope>NUCLEOTIDE SEQUENCE</scope>
    <source>
        <strain evidence="4">Duluth1</strain>
        <tissue evidence="4">Whole animal</tissue>
    </source>
</reference>
<dbReference type="PANTHER" id="PTHR10656:SF69">
    <property type="entry name" value="MAB-21-LIKE HHH_H2TH-LIKE DOMAIN-CONTAINING PROTEIN"/>
    <property type="match status" value="1"/>
</dbReference>
<feature type="domain" description="Mab-21-like nucleotidyltransferase" evidence="2">
    <location>
        <begin position="156"/>
        <end position="243"/>
    </location>
</feature>
<organism evidence="4 5">
    <name type="scientific">Dreissena polymorpha</name>
    <name type="common">Zebra mussel</name>
    <name type="synonym">Mytilus polymorpha</name>
    <dbReference type="NCBI Taxonomy" id="45954"/>
    <lineage>
        <taxon>Eukaryota</taxon>
        <taxon>Metazoa</taxon>
        <taxon>Spiralia</taxon>
        <taxon>Lophotrochozoa</taxon>
        <taxon>Mollusca</taxon>
        <taxon>Bivalvia</taxon>
        <taxon>Autobranchia</taxon>
        <taxon>Heteroconchia</taxon>
        <taxon>Euheterodonta</taxon>
        <taxon>Imparidentia</taxon>
        <taxon>Neoheterodontei</taxon>
        <taxon>Myida</taxon>
        <taxon>Dreissenoidea</taxon>
        <taxon>Dreissenidae</taxon>
        <taxon>Dreissena</taxon>
    </lineage>
</organism>
<evidence type="ECO:0000259" key="2">
    <source>
        <dbReference type="Pfam" id="PF03281"/>
    </source>
</evidence>
<dbReference type="Gene3D" id="1.10.1410.40">
    <property type="match status" value="1"/>
</dbReference>
<feature type="domain" description="Mab-21-like HhH/H2TH-like" evidence="3">
    <location>
        <begin position="251"/>
        <end position="328"/>
    </location>
</feature>
<evidence type="ECO:0000313" key="5">
    <source>
        <dbReference type="Proteomes" id="UP000828390"/>
    </source>
</evidence>